<dbReference type="AlphaFoldDB" id="A0A6N7LDP2"/>
<dbReference type="Pfam" id="PF00126">
    <property type="entry name" value="HTH_1"/>
    <property type="match status" value="1"/>
</dbReference>
<accession>A0A6N7LDP2</accession>
<dbReference type="PANTHER" id="PTHR30579">
    <property type="entry name" value="TRANSCRIPTIONAL REGULATOR"/>
    <property type="match status" value="1"/>
</dbReference>
<dbReference type="InterPro" id="IPR005119">
    <property type="entry name" value="LysR_subst-bd"/>
</dbReference>
<dbReference type="RefSeq" id="WP_153439208.1">
    <property type="nucleotide sequence ID" value="NZ_CP121659.1"/>
</dbReference>
<evidence type="ECO:0000256" key="2">
    <source>
        <dbReference type="ARBA" id="ARBA00023015"/>
    </source>
</evidence>
<dbReference type="Gene3D" id="1.10.10.10">
    <property type="entry name" value="Winged helix-like DNA-binding domain superfamily/Winged helix DNA-binding domain"/>
    <property type="match status" value="1"/>
</dbReference>
<dbReference type="InterPro" id="IPR000847">
    <property type="entry name" value="LysR_HTH_N"/>
</dbReference>
<comment type="similarity">
    <text evidence="1">Belongs to the LysR transcriptional regulatory family.</text>
</comment>
<dbReference type="Gene3D" id="3.40.190.290">
    <property type="match status" value="1"/>
</dbReference>
<evidence type="ECO:0000259" key="5">
    <source>
        <dbReference type="PROSITE" id="PS50931"/>
    </source>
</evidence>
<evidence type="ECO:0000256" key="1">
    <source>
        <dbReference type="ARBA" id="ARBA00009437"/>
    </source>
</evidence>
<evidence type="ECO:0000313" key="6">
    <source>
        <dbReference type="EMBL" id="MQX15390.1"/>
    </source>
</evidence>
<feature type="domain" description="HTH lysR-type" evidence="5">
    <location>
        <begin position="2"/>
        <end position="58"/>
    </location>
</feature>
<name>A0A6N7LDP2_SINTE</name>
<dbReference type="SUPFAM" id="SSF53850">
    <property type="entry name" value="Periplasmic binding protein-like II"/>
    <property type="match status" value="1"/>
</dbReference>
<dbReference type="InterPro" id="IPR017685">
    <property type="entry name" value="ArgP"/>
</dbReference>
<proteinExistence type="inferred from homology"/>
<dbReference type="EMBL" id="WITC01000038">
    <property type="protein sequence ID" value="MQX15390.1"/>
    <property type="molecule type" value="Genomic_DNA"/>
</dbReference>
<dbReference type="PRINTS" id="PR00039">
    <property type="entry name" value="HTHLYSR"/>
</dbReference>
<sequence length="299" mass="32781">MLDYPALHAVATVVQTGSFEKAAAALNVTPSAVSQRVKQLEERLGVVLIVRGNPCTATEKGAWLCRHMENVGMLEGELMELLPALADPDKPREQVTLYIATSADSLGTWFLPAISNFSKRSRYLLNVAIDDEEHTAEWLQRGRVLAAVTSVEKPIPGCRRTSLGALRYHATASPEFVAKYFADGVTTEAIGRAPALTFNQKDRLQSRWIRQAFGQDLAYPTHWLPSTQSFLDASLSGMGWCMNPALLAGEHLASGRLVELIPHTPLDVPLFWQISRLAADRLVDLTHEVAATAKARLLG</sequence>
<dbReference type="NCBIfam" id="NF009888">
    <property type="entry name" value="PRK13348.1"/>
    <property type="match status" value="1"/>
</dbReference>
<dbReference type="InterPro" id="IPR036390">
    <property type="entry name" value="WH_DNA-bd_sf"/>
</dbReference>
<keyword evidence="2" id="KW-0805">Transcription regulation</keyword>
<protein>
    <submittedName>
        <fullName evidence="6">ArgP/LysG family DNA-binding transcriptional regulator</fullName>
    </submittedName>
</protein>
<dbReference type="SUPFAM" id="SSF46785">
    <property type="entry name" value="Winged helix' DNA-binding domain"/>
    <property type="match status" value="1"/>
</dbReference>
<dbReference type="GO" id="GO:0003677">
    <property type="term" value="F:DNA binding"/>
    <property type="evidence" value="ECO:0007669"/>
    <property type="project" value="UniProtKB-KW"/>
</dbReference>
<dbReference type="Pfam" id="PF03466">
    <property type="entry name" value="LysR_substrate"/>
    <property type="match status" value="1"/>
</dbReference>
<evidence type="ECO:0000256" key="4">
    <source>
        <dbReference type="ARBA" id="ARBA00023163"/>
    </source>
</evidence>
<keyword evidence="3 6" id="KW-0238">DNA-binding</keyword>
<dbReference type="NCBIfam" id="NF002964">
    <property type="entry name" value="PRK03635.1"/>
    <property type="match status" value="1"/>
</dbReference>
<evidence type="ECO:0000256" key="3">
    <source>
        <dbReference type="ARBA" id="ARBA00023125"/>
    </source>
</evidence>
<dbReference type="InterPro" id="IPR050176">
    <property type="entry name" value="LTTR"/>
</dbReference>
<dbReference type="GO" id="GO:0003700">
    <property type="term" value="F:DNA-binding transcription factor activity"/>
    <property type="evidence" value="ECO:0007669"/>
    <property type="project" value="InterPro"/>
</dbReference>
<dbReference type="PROSITE" id="PS50931">
    <property type="entry name" value="HTH_LYSR"/>
    <property type="match status" value="1"/>
</dbReference>
<dbReference type="PANTHER" id="PTHR30579:SF2">
    <property type="entry name" value="HTH-TYPE TRANSCRIPTIONAL REGULATOR ARGP"/>
    <property type="match status" value="1"/>
</dbReference>
<gene>
    <name evidence="6" type="ORF">GHK62_11590</name>
</gene>
<evidence type="ECO:0000313" key="7">
    <source>
        <dbReference type="Proteomes" id="UP000439983"/>
    </source>
</evidence>
<dbReference type="OrthoDB" id="3252676at2"/>
<comment type="caution">
    <text evidence="6">The sequence shown here is derived from an EMBL/GenBank/DDBJ whole genome shotgun (WGS) entry which is preliminary data.</text>
</comment>
<dbReference type="Proteomes" id="UP000439983">
    <property type="component" value="Unassembled WGS sequence"/>
</dbReference>
<keyword evidence="4" id="KW-0804">Transcription</keyword>
<reference evidence="6 7" key="1">
    <citation type="journal article" date="2013" name="Genome Biol.">
        <title>Comparative genomics of the core and accessory genomes of 48 Sinorhizobium strains comprising five genospecies.</title>
        <authorList>
            <person name="Sugawara M."/>
            <person name="Epstein B."/>
            <person name="Badgley B.D."/>
            <person name="Unno T."/>
            <person name="Xu L."/>
            <person name="Reese J."/>
            <person name="Gyaneshwar P."/>
            <person name="Denny R."/>
            <person name="Mudge J."/>
            <person name="Bharti A.K."/>
            <person name="Farmer A.D."/>
            <person name="May G.D."/>
            <person name="Woodward J.E."/>
            <person name="Medigue C."/>
            <person name="Vallenet D."/>
            <person name="Lajus A."/>
            <person name="Rouy Z."/>
            <person name="Martinez-Vaz B."/>
            <person name="Tiffin P."/>
            <person name="Young N.D."/>
            <person name="Sadowsky M.J."/>
        </authorList>
    </citation>
    <scope>NUCLEOTIDE SEQUENCE [LARGE SCALE GENOMIC DNA]</scope>
    <source>
        <strain evidence="6 7">USDA4894</strain>
    </source>
</reference>
<dbReference type="NCBIfam" id="TIGR03298">
    <property type="entry name" value="argP"/>
    <property type="match status" value="1"/>
</dbReference>
<organism evidence="6 7">
    <name type="scientific">Sinorhizobium terangae</name>
    <dbReference type="NCBI Taxonomy" id="110322"/>
    <lineage>
        <taxon>Bacteria</taxon>
        <taxon>Pseudomonadati</taxon>
        <taxon>Pseudomonadota</taxon>
        <taxon>Alphaproteobacteria</taxon>
        <taxon>Hyphomicrobiales</taxon>
        <taxon>Rhizobiaceae</taxon>
        <taxon>Sinorhizobium/Ensifer group</taxon>
        <taxon>Sinorhizobium</taxon>
    </lineage>
</organism>
<keyword evidence="7" id="KW-1185">Reference proteome</keyword>
<dbReference type="InterPro" id="IPR036388">
    <property type="entry name" value="WH-like_DNA-bd_sf"/>
</dbReference>